<dbReference type="InterPro" id="IPR052578">
    <property type="entry name" value="PI_Transfer_CRAL-TRIO"/>
</dbReference>
<dbReference type="PANTHER" id="PTHR45824">
    <property type="entry name" value="GH16843P"/>
    <property type="match status" value="1"/>
</dbReference>
<feature type="region of interest" description="Disordered" evidence="1">
    <location>
        <begin position="1"/>
        <end position="40"/>
    </location>
</feature>
<feature type="compositionally biased region" description="Polar residues" evidence="1">
    <location>
        <begin position="7"/>
        <end position="16"/>
    </location>
</feature>
<dbReference type="EMBL" id="ML991807">
    <property type="protein sequence ID" value="KAF2233358.1"/>
    <property type="molecule type" value="Genomic_DNA"/>
</dbReference>
<dbReference type="Proteomes" id="UP000800092">
    <property type="component" value="Unassembled WGS sequence"/>
</dbReference>
<evidence type="ECO:0000313" key="3">
    <source>
        <dbReference type="EMBL" id="KAF2233358.1"/>
    </source>
</evidence>
<feature type="compositionally biased region" description="Low complexity" evidence="1">
    <location>
        <begin position="17"/>
        <end position="30"/>
    </location>
</feature>
<dbReference type="InterPro" id="IPR001251">
    <property type="entry name" value="CRAL-TRIO_dom"/>
</dbReference>
<keyword evidence="4" id="KW-1185">Reference proteome</keyword>
<proteinExistence type="predicted"/>
<dbReference type="InterPro" id="IPR011074">
    <property type="entry name" value="CRAL/TRIO_N_dom"/>
</dbReference>
<dbReference type="CDD" id="cd00170">
    <property type="entry name" value="SEC14"/>
    <property type="match status" value="1"/>
</dbReference>
<dbReference type="PROSITE" id="PS50191">
    <property type="entry name" value="CRAL_TRIO"/>
    <property type="match status" value="1"/>
</dbReference>
<dbReference type="InterPro" id="IPR036865">
    <property type="entry name" value="CRAL-TRIO_dom_sf"/>
</dbReference>
<dbReference type="SUPFAM" id="SSF52087">
    <property type="entry name" value="CRAL/TRIO domain"/>
    <property type="match status" value="1"/>
</dbReference>
<evidence type="ECO:0000256" key="1">
    <source>
        <dbReference type="SAM" id="MobiDB-lite"/>
    </source>
</evidence>
<dbReference type="InterPro" id="IPR036273">
    <property type="entry name" value="CRAL/TRIO_N_dom_sf"/>
</dbReference>
<organism evidence="3 4">
    <name type="scientific">Viridothelium virens</name>
    <name type="common">Speckled blister lichen</name>
    <name type="synonym">Trypethelium virens</name>
    <dbReference type="NCBI Taxonomy" id="1048519"/>
    <lineage>
        <taxon>Eukaryota</taxon>
        <taxon>Fungi</taxon>
        <taxon>Dikarya</taxon>
        <taxon>Ascomycota</taxon>
        <taxon>Pezizomycotina</taxon>
        <taxon>Dothideomycetes</taxon>
        <taxon>Dothideomycetes incertae sedis</taxon>
        <taxon>Trypetheliales</taxon>
        <taxon>Trypetheliaceae</taxon>
        <taxon>Viridothelium</taxon>
    </lineage>
</organism>
<gene>
    <name evidence="3" type="ORF">EV356DRAFT_503685</name>
</gene>
<dbReference type="AlphaFoldDB" id="A0A6A6H6A7"/>
<dbReference type="Pfam" id="PF03765">
    <property type="entry name" value="CRAL_TRIO_N"/>
    <property type="match status" value="1"/>
</dbReference>
<evidence type="ECO:0000259" key="2">
    <source>
        <dbReference type="PROSITE" id="PS50191"/>
    </source>
</evidence>
<evidence type="ECO:0000313" key="4">
    <source>
        <dbReference type="Proteomes" id="UP000800092"/>
    </source>
</evidence>
<feature type="compositionally biased region" description="Polar residues" evidence="1">
    <location>
        <begin position="31"/>
        <end position="40"/>
    </location>
</feature>
<dbReference type="GO" id="GO:0008526">
    <property type="term" value="F:phosphatidylinositol transfer activity"/>
    <property type="evidence" value="ECO:0007669"/>
    <property type="project" value="TreeGrafter"/>
</dbReference>
<dbReference type="Gene3D" id="3.40.525.10">
    <property type="entry name" value="CRAL-TRIO lipid binding domain"/>
    <property type="match status" value="1"/>
</dbReference>
<protein>
    <submittedName>
        <fullName evidence="3">CRAL/TRIO domain-containing protein</fullName>
    </submittedName>
</protein>
<dbReference type="OrthoDB" id="75724at2759"/>
<dbReference type="GO" id="GO:0008289">
    <property type="term" value="F:lipid binding"/>
    <property type="evidence" value="ECO:0007669"/>
    <property type="project" value="UniProtKB-ARBA"/>
</dbReference>
<accession>A0A6A6H6A7</accession>
<feature type="domain" description="CRAL-TRIO" evidence="2">
    <location>
        <begin position="155"/>
        <end position="308"/>
    </location>
</feature>
<dbReference type="SUPFAM" id="SSF46938">
    <property type="entry name" value="CRAL/TRIO N-terminal domain"/>
    <property type="match status" value="1"/>
</dbReference>
<dbReference type="FunFam" id="3.40.525.10:FF:000013">
    <property type="entry name" value="Phosphatidylinositol transfer protein PDR16"/>
    <property type="match status" value="1"/>
</dbReference>
<sequence>MDEKTALQPSVDSLNPSTTASSSRAASSKSELVSENPSRASSFVSAAVGEKIKVPFTDPLPECKPTPTVDLTPDQEAKYAALLAVASSWEKIPTSTARGAPTAPITEDEKMWLTRECLLRYLRATKWNPVEAPKRILATLTWRREYKVETFTPEYISPENETGKQVILGFDNEARPCLYLNPAKQNTAKSERQIQHLVFMLERVIEMMGPGQETTALLINFKNSSGSSNPSVGQGKQTLTILQGHYPERLGRALISELPWYVTTFFKLISPFIDPVTKSKMKFNEPLANHVPSSQLWSDYGGDAHFVYSHADYWPALNRLCTERRTRYRERWIKAGKRVGEYEAYLRGGDQLSLGELVEAAGRLDFDEAAEGIGAAEGTTERAKEEESAVVEGMKVSE</sequence>
<feature type="region of interest" description="Disordered" evidence="1">
    <location>
        <begin position="376"/>
        <end position="398"/>
    </location>
</feature>
<dbReference type="PANTHER" id="PTHR45824:SF29">
    <property type="entry name" value="GH16843P"/>
    <property type="match status" value="1"/>
</dbReference>
<dbReference type="SMART" id="SM01100">
    <property type="entry name" value="CRAL_TRIO_N"/>
    <property type="match status" value="1"/>
</dbReference>
<reference evidence="3" key="1">
    <citation type="journal article" date="2020" name="Stud. Mycol.">
        <title>101 Dothideomycetes genomes: a test case for predicting lifestyles and emergence of pathogens.</title>
        <authorList>
            <person name="Haridas S."/>
            <person name="Albert R."/>
            <person name="Binder M."/>
            <person name="Bloem J."/>
            <person name="Labutti K."/>
            <person name="Salamov A."/>
            <person name="Andreopoulos B."/>
            <person name="Baker S."/>
            <person name="Barry K."/>
            <person name="Bills G."/>
            <person name="Bluhm B."/>
            <person name="Cannon C."/>
            <person name="Castanera R."/>
            <person name="Culley D."/>
            <person name="Daum C."/>
            <person name="Ezra D."/>
            <person name="Gonzalez J."/>
            <person name="Henrissat B."/>
            <person name="Kuo A."/>
            <person name="Liang C."/>
            <person name="Lipzen A."/>
            <person name="Lutzoni F."/>
            <person name="Magnuson J."/>
            <person name="Mondo S."/>
            <person name="Nolan M."/>
            <person name="Ohm R."/>
            <person name="Pangilinan J."/>
            <person name="Park H.-J."/>
            <person name="Ramirez L."/>
            <person name="Alfaro M."/>
            <person name="Sun H."/>
            <person name="Tritt A."/>
            <person name="Yoshinaga Y."/>
            <person name="Zwiers L.-H."/>
            <person name="Turgeon B."/>
            <person name="Goodwin S."/>
            <person name="Spatafora J."/>
            <person name="Crous P."/>
            <person name="Grigoriev I."/>
        </authorList>
    </citation>
    <scope>NUCLEOTIDE SEQUENCE</scope>
    <source>
        <strain evidence="3">Tuck. ex Michener</strain>
    </source>
</reference>
<dbReference type="GO" id="GO:0071944">
    <property type="term" value="C:cell periphery"/>
    <property type="evidence" value="ECO:0007669"/>
    <property type="project" value="UniProtKB-ARBA"/>
</dbReference>
<dbReference type="SMART" id="SM00516">
    <property type="entry name" value="SEC14"/>
    <property type="match status" value="1"/>
</dbReference>
<dbReference type="Pfam" id="PF00650">
    <property type="entry name" value="CRAL_TRIO"/>
    <property type="match status" value="1"/>
</dbReference>
<name>A0A6A6H6A7_VIRVR</name>